<dbReference type="SUPFAM" id="SSF51126">
    <property type="entry name" value="Pectin lyase-like"/>
    <property type="match status" value="1"/>
</dbReference>
<protein>
    <submittedName>
        <fullName evidence="3">Outer membrane autotransporter barrel domain-containing protein</fullName>
    </submittedName>
</protein>
<dbReference type="InterPro" id="IPR003991">
    <property type="entry name" value="Pertactin_virulence_factor"/>
</dbReference>
<dbReference type="InterPro" id="IPR036709">
    <property type="entry name" value="Autotransporte_beta_dom_sf"/>
</dbReference>
<dbReference type="CDD" id="cd01343">
    <property type="entry name" value="PL1_Passenger_AT"/>
    <property type="match status" value="1"/>
</dbReference>
<dbReference type="Gene3D" id="2.40.128.130">
    <property type="entry name" value="Autotransporter beta-domain"/>
    <property type="match status" value="1"/>
</dbReference>
<feature type="domain" description="Autotransporter" evidence="2">
    <location>
        <begin position="490"/>
        <end position="760"/>
    </location>
</feature>
<dbReference type="PRINTS" id="PR01484">
    <property type="entry name" value="PRTACTNFAMLY"/>
</dbReference>
<dbReference type="NCBIfam" id="TIGR01414">
    <property type="entry name" value="autotrans_barl"/>
    <property type="match status" value="1"/>
</dbReference>
<reference evidence="3 4" key="1">
    <citation type="submission" date="2016-10" db="EMBL/GenBank/DDBJ databases">
        <authorList>
            <person name="Varghese N."/>
            <person name="Submissions S."/>
        </authorList>
    </citation>
    <scope>NUCLEOTIDE SEQUENCE [LARGE SCALE GENOMIC DNA]</scope>
    <source>
        <strain evidence="3 4">BS2774</strain>
    </source>
</reference>
<dbReference type="PROSITE" id="PS51208">
    <property type="entry name" value="AUTOTRANSPORTER"/>
    <property type="match status" value="1"/>
</dbReference>
<accession>A0ABY0RM27</accession>
<dbReference type="Pfam" id="PF03212">
    <property type="entry name" value="Pertactin"/>
    <property type="match status" value="1"/>
</dbReference>
<sequence length="760" mass="80398">MYAMSINALFKKHPLALALQAPVVSFFMLSASLVEARSELHPGMERTIEQGHMQDDWVIGENAHLTSNGATMNQSRVNAGKLTLNAGTRAQDIQAFNGSKISLNGATVVARSSAVSAISLQGSTADIQGSTITNHNGMGISAVRDFHTEQGSTFNVFNSVINGSTRGAFATAFSELNFTGSEVNGTADDSVGILLWGATANATDSRISGGENGVRLSYESDTLNNSTLVLDRTSVEGRNGAALLVEGDAYGSTEANIQVRNGSTLTGGNGNILEVIGGSTANMNVDRSFLVGDVVVEEGSTAKLQLNNGSWLTGQLKNVAELSVNEASNWVLVGDSNVEALKMGGGAVHFGGADEFYQLDVKSLEGEGTFVMHTDFSTHETDFLNVEGKAEGNHSLLLAATGSELASGQPIRVVHTEGGDAHFSLVGDTVDIGAFAYGLQKDGTDWLLDPTRRGTSTGAHSVLALFNSAPTVLYGESSILRTRMGELRFSEGRNNGLWMRSYGNKHEVAANKNGAGYTQAQKGFTIGADAPLSSGDGQWLAGVMAGHSTSDLSLNRGSKGEVKSYYVGGYATWMDAESGLYFDGVAKLNRLHNNVDVTMSDGKKAKGNYAQNAVGASVEVGRHIKLDNDYFVEPYGQLAATITQAQSYELSNGLHAKGDRSSSVVGKAGVTVGKNIQLESGGVLQPYLRTALAHEFDQSNKVFINDQSFNNDLSGSRIELAAGIAMSVSENVKLHADFETSKGKKIDQPWGVNVGMRYDF</sequence>
<dbReference type="InterPro" id="IPR051551">
    <property type="entry name" value="Autotransporter_adhesion"/>
</dbReference>
<dbReference type="Pfam" id="PF03797">
    <property type="entry name" value="Autotransporter"/>
    <property type="match status" value="1"/>
</dbReference>
<evidence type="ECO:0000259" key="2">
    <source>
        <dbReference type="PROSITE" id="PS51208"/>
    </source>
</evidence>
<keyword evidence="1" id="KW-0732">Signal</keyword>
<evidence type="ECO:0000313" key="4">
    <source>
        <dbReference type="Proteomes" id="UP000182654"/>
    </source>
</evidence>
<dbReference type="InterPro" id="IPR006315">
    <property type="entry name" value="OM_autotransptr_brl_dom"/>
</dbReference>
<evidence type="ECO:0000313" key="3">
    <source>
        <dbReference type="EMBL" id="SDO28266.1"/>
    </source>
</evidence>
<dbReference type="SUPFAM" id="SSF103515">
    <property type="entry name" value="Autotransporter"/>
    <property type="match status" value="1"/>
</dbReference>
<evidence type="ECO:0000256" key="1">
    <source>
        <dbReference type="ARBA" id="ARBA00022729"/>
    </source>
</evidence>
<dbReference type="InterPro" id="IPR012332">
    <property type="entry name" value="Autotransporter_pectin_lyase_C"/>
</dbReference>
<dbReference type="InterPro" id="IPR005546">
    <property type="entry name" value="Autotransporte_beta"/>
</dbReference>
<dbReference type="Gene3D" id="2.160.20.20">
    <property type="match status" value="1"/>
</dbReference>
<dbReference type="SMART" id="SM00869">
    <property type="entry name" value="Autotransporter"/>
    <property type="match status" value="1"/>
</dbReference>
<dbReference type="PANTHER" id="PTHR35037">
    <property type="entry name" value="C-TERMINAL REGION OF AIDA-LIKE PROTEIN"/>
    <property type="match status" value="1"/>
</dbReference>
<organism evidence="3 4">
    <name type="scientific">Pseudomonas extremorientalis</name>
    <dbReference type="NCBI Taxonomy" id="169669"/>
    <lineage>
        <taxon>Bacteria</taxon>
        <taxon>Pseudomonadati</taxon>
        <taxon>Pseudomonadota</taxon>
        <taxon>Gammaproteobacteria</taxon>
        <taxon>Pseudomonadales</taxon>
        <taxon>Pseudomonadaceae</taxon>
        <taxon>Pseudomonas</taxon>
    </lineage>
</organism>
<dbReference type="PANTHER" id="PTHR35037:SF7">
    <property type="entry name" value="AUTOTRANSPORTER"/>
    <property type="match status" value="1"/>
</dbReference>
<dbReference type="EMBL" id="LT629708">
    <property type="protein sequence ID" value="SDO28266.1"/>
    <property type="molecule type" value="Genomic_DNA"/>
</dbReference>
<gene>
    <name evidence="3" type="ORF">SAMN04490184_0164</name>
</gene>
<name>A0ABY0RM27_9PSED</name>
<proteinExistence type="predicted"/>
<dbReference type="InterPro" id="IPR011050">
    <property type="entry name" value="Pectin_lyase_fold/virulence"/>
</dbReference>
<keyword evidence="4" id="KW-1185">Reference proteome</keyword>
<dbReference type="Proteomes" id="UP000182654">
    <property type="component" value="Chromosome I"/>
</dbReference>
<dbReference type="InterPro" id="IPR004899">
    <property type="entry name" value="Pertactin_central"/>
</dbReference>